<evidence type="ECO:0000256" key="12">
    <source>
        <dbReference type="SAM" id="SignalP"/>
    </source>
</evidence>
<comment type="subcellular location">
    <subcellularLocation>
        <location evidence="1">Cell membrane</location>
        <topology evidence="1">Single-pass type I membrane protein</topology>
    </subcellularLocation>
</comment>
<dbReference type="SMART" id="SM00369">
    <property type="entry name" value="LRR_TYP"/>
    <property type="match status" value="5"/>
</dbReference>
<keyword evidence="7 11" id="KW-1133">Transmembrane helix</keyword>
<keyword evidence="4" id="KW-0433">Leucine-rich repeat</keyword>
<evidence type="ECO:0000256" key="7">
    <source>
        <dbReference type="ARBA" id="ARBA00022989"/>
    </source>
</evidence>
<feature type="chain" id="PRO_5046223801" description="Leucine-rich repeat-containing N-terminal plant-type domain-containing protein" evidence="12">
    <location>
        <begin position="24"/>
        <end position="569"/>
    </location>
</feature>
<keyword evidence="9" id="KW-0675">Receptor</keyword>
<evidence type="ECO:0000256" key="3">
    <source>
        <dbReference type="ARBA" id="ARBA00022475"/>
    </source>
</evidence>
<sequence>MAKTGFLPLMFLLPFTIFRNTLSSNSLNITPDQSALLALKSHITHDPHNLLATNWSTSISVCNWIGVTCGSKHHRVTILDLSSMDLTGTIPSQLGNLSFLVLIRIRHNSFHGSLPTELTSLHRLKYLSAGDNSFSGEIPSWFGYFPKLRGLSLYTNNFSGVIPSTFGNLSKLKILLLYNNNLKGHIPSSICNLSSLRLLFLSKNNLDGEIPKCIGNMSSSLSYIELVKNNFHGKIPENFGKDCKLQSFRINHNQVEGSLPRSLGNCKDLKLLDVGNNYLNDTFPDWLGNLDQLQVLILRSNRFYGQVDRYEVTVSFARLRVIDISHNNFSGYLPMNFFENLHAIREGYEKSDKPEYMMYLLANTTWNYAFGLSFTTKGLETEFEKLLIIWSTVDFSNNQFFGEIPKTLGELHSLVVLNLSHNCLTGPIPSSLGDLSELESLDLSCNELYGRIPIELNNLGFLEVLNLSHNHLKGPIPQGKQFDTFNNDSYIGNLGLCGLPLSENCNNDEETSAKLDRDDNDEISWKFSILMGYGCGLVLGLSMGYTVFTTGKPWWFIRIYERIRQKIAK</sequence>
<feature type="domain" description="Leucine-rich repeat-containing N-terminal plant-type" evidence="13">
    <location>
        <begin position="31"/>
        <end position="69"/>
    </location>
</feature>
<proteinExistence type="inferred from homology"/>
<feature type="signal peptide" evidence="12">
    <location>
        <begin position="1"/>
        <end position="23"/>
    </location>
</feature>
<keyword evidence="3" id="KW-1003">Cell membrane</keyword>
<reference evidence="14 15" key="1">
    <citation type="journal article" date="2024" name="G3 (Bethesda)">
        <title>Genome assembly of Hibiscus sabdariffa L. provides insights into metabolisms of medicinal natural products.</title>
        <authorList>
            <person name="Kim T."/>
        </authorList>
    </citation>
    <scope>NUCLEOTIDE SEQUENCE [LARGE SCALE GENOMIC DNA]</scope>
    <source>
        <strain evidence="14">TK-2024</strain>
        <tissue evidence="14">Old leaves</tissue>
    </source>
</reference>
<keyword evidence="15" id="KW-1185">Reference proteome</keyword>
<evidence type="ECO:0000313" key="15">
    <source>
        <dbReference type="Proteomes" id="UP001396334"/>
    </source>
</evidence>
<dbReference type="Pfam" id="PF08263">
    <property type="entry name" value="LRRNT_2"/>
    <property type="match status" value="1"/>
</dbReference>
<evidence type="ECO:0000256" key="1">
    <source>
        <dbReference type="ARBA" id="ARBA00004251"/>
    </source>
</evidence>
<evidence type="ECO:0000256" key="11">
    <source>
        <dbReference type="SAM" id="Phobius"/>
    </source>
</evidence>
<keyword evidence="5 11" id="KW-0812">Transmembrane</keyword>
<protein>
    <recommendedName>
        <fullName evidence="13">Leucine-rich repeat-containing N-terminal plant-type domain-containing protein</fullName>
    </recommendedName>
</protein>
<dbReference type="InterPro" id="IPR001611">
    <property type="entry name" value="Leu-rich_rpt"/>
</dbReference>
<dbReference type="Proteomes" id="UP001396334">
    <property type="component" value="Unassembled WGS sequence"/>
</dbReference>
<evidence type="ECO:0000256" key="6">
    <source>
        <dbReference type="ARBA" id="ARBA00022737"/>
    </source>
</evidence>
<dbReference type="Pfam" id="PF00560">
    <property type="entry name" value="LRR_1"/>
    <property type="match status" value="4"/>
</dbReference>
<dbReference type="Pfam" id="PF13855">
    <property type="entry name" value="LRR_8"/>
    <property type="match status" value="3"/>
</dbReference>
<dbReference type="InterPro" id="IPR013210">
    <property type="entry name" value="LRR_N_plant-typ"/>
</dbReference>
<keyword evidence="10" id="KW-0325">Glycoprotein</keyword>
<feature type="transmembrane region" description="Helical" evidence="11">
    <location>
        <begin position="527"/>
        <end position="548"/>
    </location>
</feature>
<evidence type="ECO:0000256" key="2">
    <source>
        <dbReference type="ARBA" id="ARBA00009592"/>
    </source>
</evidence>
<dbReference type="EMBL" id="JBBPBN010000227">
    <property type="protein sequence ID" value="KAK8972100.1"/>
    <property type="molecule type" value="Genomic_DNA"/>
</dbReference>
<evidence type="ECO:0000313" key="14">
    <source>
        <dbReference type="EMBL" id="KAK8972100.1"/>
    </source>
</evidence>
<keyword evidence="8 11" id="KW-0472">Membrane</keyword>
<evidence type="ECO:0000256" key="10">
    <source>
        <dbReference type="ARBA" id="ARBA00023180"/>
    </source>
</evidence>
<comment type="caution">
    <text evidence="14">The sequence shown here is derived from an EMBL/GenBank/DDBJ whole genome shotgun (WGS) entry which is preliminary data.</text>
</comment>
<dbReference type="InterPro" id="IPR032675">
    <property type="entry name" value="LRR_dom_sf"/>
</dbReference>
<dbReference type="PANTHER" id="PTHR27004">
    <property type="entry name" value="RECEPTOR-LIKE PROTEIN 12 ISOFORM X1"/>
    <property type="match status" value="1"/>
</dbReference>
<accession>A0ABR2N7J1</accession>
<comment type="similarity">
    <text evidence="2">Belongs to the RLP family.</text>
</comment>
<evidence type="ECO:0000259" key="13">
    <source>
        <dbReference type="Pfam" id="PF08263"/>
    </source>
</evidence>
<evidence type="ECO:0000256" key="8">
    <source>
        <dbReference type="ARBA" id="ARBA00023136"/>
    </source>
</evidence>
<keyword evidence="6" id="KW-0677">Repeat</keyword>
<evidence type="ECO:0000256" key="9">
    <source>
        <dbReference type="ARBA" id="ARBA00023170"/>
    </source>
</evidence>
<name>A0ABR2N7J1_9ROSI</name>
<dbReference type="PANTHER" id="PTHR27004:SF439">
    <property type="entry name" value="LEUCINE-RICH REPEAT-CONTAINING N-TERMINAL PLANT-TYPE DOMAIN-CONTAINING PROTEIN"/>
    <property type="match status" value="1"/>
</dbReference>
<evidence type="ECO:0000256" key="4">
    <source>
        <dbReference type="ARBA" id="ARBA00022614"/>
    </source>
</evidence>
<keyword evidence="12" id="KW-0732">Signal</keyword>
<evidence type="ECO:0000256" key="5">
    <source>
        <dbReference type="ARBA" id="ARBA00022692"/>
    </source>
</evidence>
<dbReference type="SUPFAM" id="SSF52058">
    <property type="entry name" value="L domain-like"/>
    <property type="match status" value="2"/>
</dbReference>
<dbReference type="InterPro" id="IPR003591">
    <property type="entry name" value="Leu-rich_rpt_typical-subtyp"/>
</dbReference>
<organism evidence="14 15">
    <name type="scientific">Hibiscus sabdariffa</name>
    <name type="common">roselle</name>
    <dbReference type="NCBI Taxonomy" id="183260"/>
    <lineage>
        <taxon>Eukaryota</taxon>
        <taxon>Viridiplantae</taxon>
        <taxon>Streptophyta</taxon>
        <taxon>Embryophyta</taxon>
        <taxon>Tracheophyta</taxon>
        <taxon>Spermatophyta</taxon>
        <taxon>Magnoliopsida</taxon>
        <taxon>eudicotyledons</taxon>
        <taxon>Gunneridae</taxon>
        <taxon>Pentapetalae</taxon>
        <taxon>rosids</taxon>
        <taxon>malvids</taxon>
        <taxon>Malvales</taxon>
        <taxon>Malvaceae</taxon>
        <taxon>Malvoideae</taxon>
        <taxon>Hibiscus</taxon>
    </lineage>
</organism>
<dbReference type="Gene3D" id="3.80.10.10">
    <property type="entry name" value="Ribonuclease Inhibitor"/>
    <property type="match status" value="2"/>
</dbReference>
<gene>
    <name evidence="14" type="ORF">V6N11_061908</name>
</gene>